<evidence type="ECO:0000256" key="2">
    <source>
        <dbReference type="PROSITE-ProRule" id="PRU00192"/>
    </source>
</evidence>
<evidence type="ECO:0000256" key="3">
    <source>
        <dbReference type="PROSITE-ProRule" id="PRU01077"/>
    </source>
</evidence>
<dbReference type="PROSITE" id="PS51741">
    <property type="entry name" value="F_BAR"/>
    <property type="match status" value="1"/>
</dbReference>
<dbReference type="GO" id="GO:0005886">
    <property type="term" value="C:plasma membrane"/>
    <property type="evidence" value="ECO:0007669"/>
    <property type="project" value="TreeGrafter"/>
</dbReference>
<evidence type="ECO:0000259" key="5">
    <source>
        <dbReference type="PROSITE" id="PS51741"/>
    </source>
</evidence>
<dbReference type="PANTHER" id="PTHR23065:SF11">
    <property type="entry name" value="SYNDAPIN, ISOFORM C"/>
    <property type="match status" value="1"/>
</dbReference>
<dbReference type="InterPro" id="IPR036028">
    <property type="entry name" value="SH3-like_dom_sf"/>
</dbReference>
<reference evidence="6 7" key="1">
    <citation type="journal article" date="2023" name="BMC Biol.">
        <title>The compact genome of the sponge Oopsacas minuta (Hexactinellida) is lacking key metazoan core genes.</title>
        <authorList>
            <person name="Santini S."/>
            <person name="Schenkelaars Q."/>
            <person name="Jourda C."/>
            <person name="Duchesne M."/>
            <person name="Belahbib H."/>
            <person name="Rocher C."/>
            <person name="Selva M."/>
            <person name="Riesgo A."/>
            <person name="Vervoort M."/>
            <person name="Leys S.P."/>
            <person name="Kodjabachian L."/>
            <person name="Le Bivic A."/>
            <person name="Borchiellini C."/>
            <person name="Claverie J.M."/>
            <person name="Renard E."/>
        </authorList>
    </citation>
    <scope>NUCLEOTIDE SEQUENCE [LARGE SCALE GENOMIC DNA]</scope>
    <source>
        <strain evidence="6">SPO-2</strain>
    </source>
</reference>
<evidence type="ECO:0000313" key="6">
    <source>
        <dbReference type="EMBL" id="KAI6646144.1"/>
    </source>
</evidence>
<keyword evidence="1 2" id="KW-0728">SH3 domain</keyword>
<keyword evidence="7" id="KW-1185">Reference proteome</keyword>
<dbReference type="InterPro" id="IPR031160">
    <property type="entry name" value="F_BAR_dom"/>
</dbReference>
<dbReference type="CDD" id="cd00174">
    <property type="entry name" value="SH3"/>
    <property type="match status" value="1"/>
</dbReference>
<feature type="domain" description="SH3" evidence="4">
    <location>
        <begin position="339"/>
        <end position="396"/>
    </location>
</feature>
<protein>
    <submittedName>
        <fullName evidence="6">Protein kinase C and casein kinase substrate in neurons protein 2-like</fullName>
    </submittedName>
</protein>
<evidence type="ECO:0000256" key="1">
    <source>
        <dbReference type="ARBA" id="ARBA00022443"/>
    </source>
</evidence>
<keyword evidence="6" id="KW-0808">Transferase</keyword>
<dbReference type="Gene3D" id="1.20.1270.60">
    <property type="entry name" value="Arfaptin homology (AH) domain/BAR domain"/>
    <property type="match status" value="1"/>
</dbReference>
<dbReference type="Pfam" id="PF00018">
    <property type="entry name" value="SH3_1"/>
    <property type="match status" value="1"/>
</dbReference>
<dbReference type="PANTHER" id="PTHR23065">
    <property type="entry name" value="PROLINE-SERINE-THREONINE PHOSPHATASE INTERACTING PROTEIN 1"/>
    <property type="match status" value="1"/>
</dbReference>
<dbReference type="GO" id="GO:0016301">
    <property type="term" value="F:kinase activity"/>
    <property type="evidence" value="ECO:0007669"/>
    <property type="project" value="UniProtKB-KW"/>
</dbReference>
<dbReference type="GO" id="GO:0043226">
    <property type="term" value="C:organelle"/>
    <property type="evidence" value="ECO:0007669"/>
    <property type="project" value="UniProtKB-ARBA"/>
</dbReference>
<dbReference type="GO" id="GO:0005737">
    <property type="term" value="C:cytoplasm"/>
    <property type="evidence" value="ECO:0007669"/>
    <property type="project" value="TreeGrafter"/>
</dbReference>
<dbReference type="SUPFAM" id="SSF103657">
    <property type="entry name" value="BAR/IMD domain-like"/>
    <property type="match status" value="1"/>
</dbReference>
<gene>
    <name evidence="6" type="ORF">LOD99_9417</name>
</gene>
<dbReference type="SUPFAM" id="SSF50044">
    <property type="entry name" value="SH3-domain"/>
    <property type="match status" value="1"/>
</dbReference>
<dbReference type="PROSITE" id="PS50002">
    <property type="entry name" value="SH3"/>
    <property type="match status" value="1"/>
</dbReference>
<accession>A0AAV7JCA9</accession>
<comment type="caution">
    <text evidence="6">The sequence shown here is derived from an EMBL/GenBank/DDBJ whole genome shotgun (WGS) entry which is preliminary data.</text>
</comment>
<dbReference type="PRINTS" id="PR00452">
    <property type="entry name" value="SH3DOMAIN"/>
</dbReference>
<proteinExistence type="predicted"/>
<keyword evidence="6" id="KW-0418">Kinase</keyword>
<dbReference type="PRINTS" id="PR00499">
    <property type="entry name" value="P67PHOX"/>
</dbReference>
<sequence length="396" mass="46267">WGELITKSPEYGTMKETWHASLVEATRTAEVHSKMSNRLNDYVVEDVKLWKREKFHKHIISWKETKRVEGGFAKAQKPWSVLYGRVQRAKKSYYNTSKNYFSLCGRIDEFENTVGYSLAKVQKEKEKVLRVEGHLHRAQIKYKARLDDLHNYQEQYVIDMTREYDNWQEIERERMTYFIQIFEHYAKALDITQFKHLDNIYDEFDKVIRRTSPVDDLTWFSQHYGKEMPRSFPQYEEYPGSSNEGIQMLDKRVPYQATNTEFAEPSHFKDPATTFGGAYYPQQDVDIDINLSSRLTKPESGLLSHQYDIPNPPDTDTDLPDLPEMPGSDDWLPAARLKEIGTKMKALYDFEAEEDDDLAFAAGDVITVFGDEKDGWVQATLNGEVGYAPFDYLEMV</sequence>
<dbReference type="EMBL" id="JAKMXF010000361">
    <property type="protein sequence ID" value="KAI6646144.1"/>
    <property type="molecule type" value="Genomic_DNA"/>
</dbReference>
<dbReference type="InterPro" id="IPR001452">
    <property type="entry name" value="SH3_domain"/>
</dbReference>
<feature type="domain" description="F-BAR" evidence="5">
    <location>
        <begin position="1"/>
        <end position="216"/>
    </location>
</feature>
<dbReference type="Gene3D" id="2.30.30.40">
    <property type="entry name" value="SH3 Domains"/>
    <property type="match status" value="1"/>
</dbReference>
<organism evidence="6 7">
    <name type="scientific">Oopsacas minuta</name>
    <dbReference type="NCBI Taxonomy" id="111878"/>
    <lineage>
        <taxon>Eukaryota</taxon>
        <taxon>Metazoa</taxon>
        <taxon>Porifera</taxon>
        <taxon>Hexactinellida</taxon>
        <taxon>Hexasterophora</taxon>
        <taxon>Lyssacinosida</taxon>
        <taxon>Leucopsacidae</taxon>
        <taxon>Oopsacas</taxon>
    </lineage>
</organism>
<dbReference type="SMART" id="SM00326">
    <property type="entry name" value="SH3"/>
    <property type="match status" value="1"/>
</dbReference>
<dbReference type="InterPro" id="IPR027267">
    <property type="entry name" value="AH/BAR_dom_sf"/>
</dbReference>
<dbReference type="AlphaFoldDB" id="A0AAV7JCA9"/>
<feature type="non-terminal residue" evidence="6">
    <location>
        <position position="1"/>
    </location>
</feature>
<evidence type="ECO:0000313" key="7">
    <source>
        <dbReference type="Proteomes" id="UP001165289"/>
    </source>
</evidence>
<dbReference type="Proteomes" id="UP001165289">
    <property type="component" value="Unassembled WGS sequence"/>
</dbReference>
<evidence type="ECO:0000259" key="4">
    <source>
        <dbReference type="PROSITE" id="PS50002"/>
    </source>
</evidence>
<keyword evidence="3" id="KW-0175">Coiled coil</keyword>
<name>A0AAV7JCA9_9METZ</name>